<organism evidence="2 4">
    <name type="scientific">Lederbergia galactosidilytica</name>
    <dbReference type="NCBI Taxonomy" id="217031"/>
    <lineage>
        <taxon>Bacteria</taxon>
        <taxon>Bacillati</taxon>
        <taxon>Bacillota</taxon>
        <taxon>Bacilli</taxon>
        <taxon>Bacillales</taxon>
        <taxon>Bacillaceae</taxon>
        <taxon>Lederbergia</taxon>
    </lineage>
</organism>
<proteinExistence type="predicted"/>
<keyword evidence="5" id="KW-1185">Reference proteome</keyword>
<dbReference type="Proteomes" id="UP000077881">
    <property type="component" value="Unassembled WGS sequence"/>
</dbReference>
<dbReference type="OrthoDB" id="2942936at2"/>
<reference evidence="3 5" key="1">
    <citation type="submission" date="2015-05" db="EMBL/GenBank/DDBJ databases">
        <title>Comparison of genome.</title>
        <authorList>
            <person name="Zheng Z."/>
            <person name="Sun M."/>
        </authorList>
    </citation>
    <scope>NUCLEOTIDE SEQUENCE [LARGE SCALE GENOMIC DNA]</scope>
    <source>
        <strain evidence="3 5">G25-74</strain>
    </source>
</reference>
<reference evidence="2 4" key="2">
    <citation type="submission" date="2015-06" db="EMBL/GenBank/DDBJ databases">
        <title>Genome sequencing project of Bacillus galactosidilyticus PL133.</title>
        <authorList>
            <person name="Gaiero J."/>
            <person name="Nicol R."/>
            <person name="Habash M."/>
        </authorList>
    </citation>
    <scope>NUCLEOTIDE SEQUENCE [LARGE SCALE GENOMIC DNA]</scope>
    <source>
        <strain evidence="2 4">PL133</strain>
    </source>
</reference>
<accession>A0A0Q9XK00</accession>
<evidence type="ECO:0000313" key="4">
    <source>
        <dbReference type="Proteomes" id="UP000053881"/>
    </source>
</evidence>
<dbReference type="EMBL" id="LDJR01000060">
    <property type="protein sequence ID" value="OAK67532.1"/>
    <property type="molecule type" value="Genomic_DNA"/>
</dbReference>
<dbReference type="RefSeq" id="WP_057996004.1">
    <property type="nucleotide sequence ID" value="NZ_JAGGKH010000010.1"/>
</dbReference>
<dbReference type="AlphaFoldDB" id="A0A0Q9XK00"/>
<dbReference type="PATRIC" id="fig|217031.4.peg.8252"/>
<dbReference type="Proteomes" id="UP000053881">
    <property type="component" value="Unassembled WGS sequence"/>
</dbReference>
<gene>
    <name evidence="3" type="ORF">ABB05_20630</name>
    <name evidence="2" type="ORF">ACA29_24440</name>
</gene>
<feature type="region of interest" description="Disordered" evidence="1">
    <location>
        <begin position="47"/>
        <end position="66"/>
    </location>
</feature>
<name>A0A0Q9XK00_9BACI</name>
<comment type="caution">
    <text evidence="2">The sequence shown here is derived from an EMBL/GenBank/DDBJ whole genome shotgun (WGS) entry which is preliminary data.</text>
</comment>
<dbReference type="EMBL" id="LGPB01000142">
    <property type="protein sequence ID" value="KRG08732.1"/>
    <property type="molecule type" value="Genomic_DNA"/>
</dbReference>
<sequence>MKMVLFIIVGSLFLVASFFLYQNSLGAIPFLLASIFLFFLVHKIQSTSEKEEVGNSVKNGDHHKKQ</sequence>
<evidence type="ECO:0000256" key="1">
    <source>
        <dbReference type="SAM" id="MobiDB-lite"/>
    </source>
</evidence>
<protein>
    <submittedName>
        <fullName evidence="2">Uncharacterized protein</fullName>
    </submittedName>
</protein>
<evidence type="ECO:0000313" key="3">
    <source>
        <dbReference type="EMBL" id="OAK67532.1"/>
    </source>
</evidence>
<evidence type="ECO:0000313" key="2">
    <source>
        <dbReference type="EMBL" id="KRG08732.1"/>
    </source>
</evidence>
<evidence type="ECO:0000313" key="5">
    <source>
        <dbReference type="Proteomes" id="UP000077881"/>
    </source>
</evidence>